<accession>A0A9D2JTG8</accession>
<reference evidence="5" key="2">
    <citation type="submission" date="2021-04" db="EMBL/GenBank/DDBJ databases">
        <authorList>
            <person name="Gilroy R."/>
        </authorList>
    </citation>
    <scope>NUCLEOTIDE SEQUENCE</scope>
    <source>
        <strain evidence="5">1068</strain>
    </source>
</reference>
<dbReference type="Proteomes" id="UP000824056">
    <property type="component" value="Unassembled WGS sequence"/>
</dbReference>
<dbReference type="Pfam" id="PF00395">
    <property type="entry name" value="SLH"/>
    <property type="match status" value="2"/>
</dbReference>
<feature type="signal peptide" evidence="3">
    <location>
        <begin position="1"/>
        <end position="23"/>
    </location>
</feature>
<dbReference type="InterPro" id="IPR051465">
    <property type="entry name" value="Cell_Envelope_Struct_Comp"/>
</dbReference>
<keyword evidence="1" id="KW-0677">Repeat</keyword>
<evidence type="ECO:0000313" key="6">
    <source>
        <dbReference type="Proteomes" id="UP000824056"/>
    </source>
</evidence>
<protein>
    <submittedName>
        <fullName evidence="5">S-layer homology domain-containing protein</fullName>
    </submittedName>
</protein>
<name>A0A9D2JTG8_9FIRM</name>
<feature type="region of interest" description="Disordered" evidence="2">
    <location>
        <begin position="223"/>
        <end position="266"/>
    </location>
</feature>
<dbReference type="InterPro" id="IPR001119">
    <property type="entry name" value="SLH_dom"/>
</dbReference>
<organism evidence="5 6">
    <name type="scientific">Candidatus Blautia pullicola</name>
    <dbReference type="NCBI Taxonomy" id="2838498"/>
    <lineage>
        <taxon>Bacteria</taxon>
        <taxon>Bacillati</taxon>
        <taxon>Bacillota</taxon>
        <taxon>Clostridia</taxon>
        <taxon>Lachnospirales</taxon>
        <taxon>Lachnospiraceae</taxon>
        <taxon>Blautia</taxon>
    </lineage>
</organism>
<dbReference type="PANTHER" id="PTHR43308">
    <property type="entry name" value="OUTER MEMBRANE PROTEIN ALPHA-RELATED"/>
    <property type="match status" value="1"/>
</dbReference>
<feature type="chain" id="PRO_5038339626" evidence="3">
    <location>
        <begin position="24"/>
        <end position="266"/>
    </location>
</feature>
<keyword evidence="3" id="KW-0732">Signal</keyword>
<sequence length="266" mass="27786">MRKIIRGAIAVLTSACLTTGAAAAAAAPAFSDVPEDNWAYPYVSEAAEKGWVSGIGGGLFAPDNEVTYTELSAMLVRAFFPEELSKHEVSEDAPWYAAACTSADALGLYVGVDIRTQHTNATMVTQPVSRYEMAQILYNTLRAAEVQLTPDLAAAQATTADWESVPGRYQAAVAAVKATGIITGVDGAGTFNGTATMSRAQAATVMCRMDDALTYGLNIPPLVDGTEGTVRGEDSGAGTEEGEQASEQAAIPNEPPVDDQVIEVES</sequence>
<evidence type="ECO:0000256" key="1">
    <source>
        <dbReference type="ARBA" id="ARBA00022737"/>
    </source>
</evidence>
<feature type="compositionally biased region" description="Acidic residues" evidence="2">
    <location>
        <begin position="256"/>
        <end position="266"/>
    </location>
</feature>
<gene>
    <name evidence="5" type="ORF">H9809_05290</name>
</gene>
<proteinExistence type="predicted"/>
<comment type="caution">
    <text evidence="5">The sequence shown here is derived from an EMBL/GenBank/DDBJ whole genome shotgun (WGS) entry which is preliminary data.</text>
</comment>
<evidence type="ECO:0000313" key="5">
    <source>
        <dbReference type="EMBL" id="HIZ65304.1"/>
    </source>
</evidence>
<evidence type="ECO:0000256" key="2">
    <source>
        <dbReference type="SAM" id="MobiDB-lite"/>
    </source>
</evidence>
<feature type="domain" description="SLH" evidence="4">
    <location>
        <begin position="156"/>
        <end position="220"/>
    </location>
</feature>
<evidence type="ECO:0000259" key="4">
    <source>
        <dbReference type="PROSITE" id="PS51272"/>
    </source>
</evidence>
<dbReference type="PANTHER" id="PTHR43308:SF5">
    <property type="entry name" value="S-LAYER PROTEIN _ PEPTIDOGLYCAN ENDO-BETA-N-ACETYLGLUCOSAMINIDASE"/>
    <property type="match status" value="1"/>
</dbReference>
<evidence type="ECO:0000256" key="3">
    <source>
        <dbReference type="SAM" id="SignalP"/>
    </source>
</evidence>
<dbReference type="AlphaFoldDB" id="A0A9D2JTG8"/>
<dbReference type="PROSITE" id="PS51272">
    <property type="entry name" value="SLH"/>
    <property type="match status" value="2"/>
</dbReference>
<feature type="domain" description="SLH" evidence="4">
    <location>
        <begin position="26"/>
        <end position="89"/>
    </location>
</feature>
<reference evidence="5" key="1">
    <citation type="journal article" date="2021" name="PeerJ">
        <title>Extensive microbial diversity within the chicken gut microbiome revealed by metagenomics and culture.</title>
        <authorList>
            <person name="Gilroy R."/>
            <person name="Ravi A."/>
            <person name="Getino M."/>
            <person name="Pursley I."/>
            <person name="Horton D.L."/>
            <person name="Alikhan N.F."/>
            <person name="Baker D."/>
            <person name="Gharbi K."/>
            <person name="Hall N."/>
            <person name="Watson M."/>
            <person name="Adriaenssens E.M."/>
            <person name="Foster-Nyarko E."/>
            <person name="Jarju S."/>
            <person name="Secka A."/>
            <person name="Antonio M."/>
            <person name="Oren A."/>
            <person name="Chaudhuri R.R."/>
            <person name="La Ragione R."/>
            <person name="Hildebrand F."/>
            <person name="Pallen M.J."/>
        </authorList>
    </citation>
    <scope>NUCLEOTIDE SEQUENCE</scope>
    <source>
        <strain evidence="5">1068</strain>
    </source>
</reference>
<dbReference type="EMBL" id="DXBG01000127">
    <property type="protein sequence ID" value="HIZ65304.1"/>
    <property type="molecule type" value="Genomic_DNA"/>
</dbReference>